<dbReference type="RefSeq" id="WP_010855862.1">
    <property type="nucleotide sequence ID" value="NZ_AQHR01000096.1"/>
</dbReference>
<dbReference type="EMBL" id="AQHR01000096">
    <property type="protein sequence ID" value="EON75840.1"/>
    <property type="molecule type" value="Genomic_DNA"/>
</dbReference>
<name>R7ZP04_9BACT</name>
<dbReference type="SUPFAM" id="SSF75005">
    <property type="entry name" value="Arabinanase/levansucrase/invertase"/>
    <property type="match status" value="1"/>
</dbReference>
<comment type="similarity">
    <text evidence="1 7">Belongs to the glycosyl hydrolase 43 family.</text>
</comment>
<evidence type="ECO:0000256" key="7">
    <source>
        <dbReference type="RuleBase" id="RU361187"/>
    </source>
</evidence>
<keyword evidence="9" id="KW-1185">Reference proteome</keyword>
<dbReference type="PROSITE" id="PS51257">
    <property type="entry name" value="PROKAR_LIPOPROTEIN"/>
    <property type="match status" value="1"/>
</dbReference>
<dbReference type="InterPro" id="IPR023296">
    <property type="entry name" value="Glyco_hydro_beta-prop_sf"/>
</dbReference>
<dbReference type="GO" id="GO:0045493">
    <property type="term" value="P:xylan catabolic process"/>
    <property type="evidence" value="ECO:0007669"/>
    <property type="project" value="UniProtKB-KW"/>
</dbReference>
<gene>
    <name evidence="8" type="ORF">ADIS_3731</name>
</gene>
<keyword evidence="5 7" id="KW-0326">Glycosidase</keyword>
<feature type="site" description="Important for catalytic activity, responsible for pKa modulation of the active site Glu and correct orientation of both the proton donor and substrate" evidence="6">
    <location>
        <position position="176"/>
    </location>
</feature>
<dbReference type="InterPro" id="IPR006710">
    <property type="entry name" value="Glyco_hydro_43"/>
</dbReference>
<dbReference type="PATRIC" id="fig|1288963.3.peg.3724"/>
<evidence type="ECO:0000256" key="3">
    <source>
        <dbReference type="ARBA" id="ARBA00022801"/>
    </source>
</evidence>
<accession>R7ZP04</accession>
<dbReference type="PANTHER" id="PTHR43772:SF2">
    <property type="entry name" value="PUTATIVE (AFU_ORTHOLOGUE AFUA_2G04480)-RELATED"/>
    <property type="match status" value="1"/>
</dbReference>
<evidence type="ECO:0000256" key="5">
    <source>
        <dbReference type="ARBA" id="ARBA00023295"/>
    </source>
</evidence>
<dbReference type="Pfam" id="PF04616">
    <property type="entry name" value="Glyco_hydro_43"/>
    <property type="match status" value="1"/>
</dbReference>
<dbReference type="Proteomes" id="UP000013909">
    <property type="component" value="Unassembled WGS sequence"/>
</dbReference>
<sequence>MLKTAIKKTSRPFFGLGILLAIGCGGRSQQEHHRTEVSKPAEYSHRPLVTDHFTADPSAHVFEGRIYIYPSHDIDAGIPSDDLGSHFGMRDYRVYSMNTPGGEITDHGTVLQVEDIPWASRQLWAPDAAEKDGSYYLYFPAKDENGIFKIGVAVADNPAGPFIAEPYPISGSYSIDPAVYRANDGNYYLYWGGIWGGQLQKYRNNQFLDKGDGPTDGLPADDEPALSPIVARLSKDMKTLAEEPREVQILDESGNPILAGDHARRFFEAAWIHLHDGRYYLTYSTGDTHFIAYATGDNPYGPFTYQGNVLAPVQGWTTHHSIVQFEGTWYLFYHDTELSGETHLRNMKMAPLRHLPDGSIELIEP</sequence>
<evidence type="ECO:0000256" key="6">
    <source>
        <dbReference type="PIRSR" id="PIRSR606710-2"/>
    </source>
</evidence>
<evidence type="ECO:0000256" key="1">
    <source>
        <dbReference type="ARBA" id="ARBA00009865"/>
    </source>
</evidence>
<protein>
    <submittedName>
        <fullName evidence="8">Xylosidase/arabinosidase</fullName>
    </submittedName>
</protein>
<keyword evidence="2" id="KW-0624">Polysaccharide degradation</keyword>
<evidence type="ECO:0000256" key="4">
    <source>
        <dbReference type="ARBA" id="ARBA00023277"/>
    </source>
</evidence>
<keyword evidence="2" id="KW-0858">Xylan degradation</keyword>
<evidence type="ECO:0000313" key="8">
    <source>
        <dbReference type="EMBL" id="EON75840.1"/>
    </source>
</evidence>
<evidence type="ECO:0000256" key="2">
    <source>
        <dbReference type="ARBA" id="ARBA00022651"/>
    </source>
</evidence>
<dbReference type="AlphaFoldDB" id="R7ZP04"/>
<evidence type="ECO:0000313" key="9">
    <source>
        <dbReference type="Proteomes" id="UP000013909"/>
    </source>
</evidence>
<keyword evidence="3 7" id="KW-0378">Hydrolase</keyword>
<dbReference type="PANTHER" id="PTHR43772">
    <property type="entry name" value="ENDO-1,4-BETA-XYLANASE"/>
    <property type="match status" value="1"/>
</dbReference>
<reference evidence="8 9" key="1">
    <citation type="submission" date="2013-02" db="EMBL/GenBank/DDBJ databases">
        <title>A novel strain isolated from Lonar lake, Maharashtra, India.</title>
        <authorList>
            <person name="Singh A."/>
        </authorList>
    </citation>
    <scope>NUCLEOTIDE SEQUENCE [LARGE SCALE GENOMIC DNA]</scope>
    <source>
        <strain evidence="8 9">AK24</strain>
    </source>
</reference>
<organism evidence="8 9">
    <name type="scientific">Lunatimonas lonarensis</name>
    <dbReference type="NCBI Taxonomy" id="1232681"/>
    <lineage>
        <taxon>Bacteria</taxon>
        <taxon>Pseudomonadati</taxon>
        <taxon>Bacteroidota</taxon>
        <taxon>Cytophagia</taxon>
        <taxon>Cytophagales</taxon>
        <taxon>Cyclobacteriaceae</taxon>
    </lineage>
</organism>
<dbReference type="CDD" id="cd18619">
    <property type="entry name" value="GH43_CoXyl43_like"/>
    <property type="match status" value="1"/>
</dbReference>
<dbReference type="InterPro" id="IPR052176">
    <property type="entry name" value="Glycosyl_Hydrlase_43_Enz"/>
</dbReference>
<dbReference type="GO" id="GO:0004553">
    <property type="term" value="F:hydrolase activity, hydrolyzing O-glycosyl compounds"/>
    <property type="evidence" value="ECO:0007669"/>
    <property type="project" value="InterPro"/>
</dbReference>
<proteinExistence type="inferred from homology"/>
<keyword evidence="4" id="KW-0119">Carbohydrate metabolism</keyword>
<comment type="caution">
    <text evidence="8">The sequence shown here is derived from an EMBL/GenBank/DDBJ whole genome shotgun (WGS) entry which is preliminary data.</text>
</comment>
<dbReference type="STRING" id="1232681.ADIS_3731"/>
<dbReference type="OrthoDB" id="3308423at2"/>
<dbReference type="Gene3D" id="2.115.10.20">
    <property type="entry name" value="Glycosyl hydrolase domain, family 43"/>
    <property type="match status" value="1"/>
</dbReference>